<feature type="transmembrane region" description="Helical" evidence="1">
    <location>
        <begin position="29"/>
        <end position="51"/>
    </location>
</feature>
<accession>A0A381SV67</accession>
<gene>
    <name evidence="2" type="ORF">METZ01_LOCUS60710</name>
</gene>
<keyword evidence="1" id="KW-0472">Membrane</keyword>
<evidence type="ECO:0000313" key="2">
    <source>
        <dbReference type="EMBL" id="SVA07856.1"/>
    </source>
</evidence>
<protein>
    <submittedName>
        <fullName evidence="2">Uncharacterized protein</fullName>
    </submittedName>
</protein>
<feature type="transmembrane region" description="Helical" evidence="1">
    <location>
        <begin position="7"/>
        <end position="23"/>
    </location>
</feature>
<evidence type="ECO:0000256" key="1">
    <source>
        <dbReference type="SAM" id="Phobius"/>
    </source>
</evidence>
<keyword evidence="1" id="KW-1133">Transmembrane helix</keyword>
<organism evidence="2">
    <name type="scientific">marine metagenome</name>
    <dbReference type="NCBI Taxonomy" id="408172"/>
    <lineage>
        <taxon>unclassified sequences</taxon>
        <taxon>metagenomes</taxon>
        <taxon>ecological metagenomes</taxon>
    </lineage>
</organism>
<reference evidence="2" key="1">
    <citation type="submission" date="2018-05" db="EMBL/GenBank/DDBJ databases">
        <authorList>
            <person name="Lanie J.A."/>
            <person name="Ng W.-L."/>
            <person name="Kazmierczak K.M."/>
            <person name="Andrzejewski T.M."/>
            <person name="Davidsen T.M."/>
            <person name="Wayne K.J."/>
            <person name="Tettelin H."/>
            <person name="Glass J.I."/>
            <person name="Rusch D."/>
            <person name="Podicherti R."/>
            <person name="Tsui H.-C.T."/>
            <person name="Winkler M.E."/>
        </authorList>
    </citation>
    <scope>NUCLEOTIDE SEQUENCE</scope>
</reference>
<dbReference type="AlphaFoldDB" id="A0A381SV67"/>
<proteinExistence type="predicted"/>
<name>A0A381SV67_9ZZZZ</name>
<dbReference type="EMBL" id="UINC01003616">
    <property type="protein sequence ID" value="SVA07856.1"/>
    <property type="molecule type" value="Genomic_DNA"/>
</dbReference>
<keyword evidence="1" id="KW-0812">Transmembrane</keyword>
<sequence>MGKIVQKLIGWMPLVLFLLFIMVDRENSFHVVGFISLLFIYAAILIMRILYAKERWHEEFDSGELGQNASIQKMSDLREKLEEQDGIDSES</sequence>